<dbReference type="AlphaFoldDB" id="A0A1G8FS31"/>
<name>A0A1G8FS31_9PSED</name>
<feature type="domain" description="UspA" evidence="5">
    <location>
        <begin position="171"/>
        <end position="298"/>
    </location>
</feature>
<comment type="function">
    <text evidence="4">Required for resistance to DNA-damaging agents.</text>
</comment>
<dbReference type="Gene3D" id="3.40.50.12370">
    <property type="match status" value="1"/>
</dbReference>
<evidence type="ECO:0000256" key="3">
    <source>
        <dbReference type="ARBA" id="ARBA00022490"/>
    </source>
</evidence>
<dbReference type="SUPFAM" id="SSF52402">
    <property type="entry name" value="Adenine nucleotide alpha hydrolases-like"/>
    <property type="match status" value="2"/>
</dbReference>
<proteinExistence type="inferred from homology"/>
<evidence type="ECO:0000313" key="6">
    <source>
        <dbReference type="EMBL" id="SDH84911.1"/>
    </source>
</evidence>
<sequence length="303" mass="33320">MGQYQRLFLIGDSRQLDSAAFRRAAAIARQSGASLHIGLYLETPHGLALLDERLRDSARQRHLTEHTNNLQRAADELHALGVTVTREVLWSQDALGEILARISALQPDLVIKDIQHEPVLKRAFVTPLDCHLLRACPVPLHLVAEARHPLPYKVLAAVDVARPELQISGLNEQVIQTASALALQCGAELHLLHACDLTQASLYDAFSANGTWDLTFSERLCDSLQHSFNSLAEKHAVPAEQRHFLLGPALAGIADFVADFQVDVVVMGTVSRHGLERMLGSTTEHMLYRVPSSLLTVRSGRAP</sequence>
<dbReference type="EMBL" id="FNDS01000003">
    <property type="protein sequence ID" value="SDH84911.1"/>
    <property type="molecule type" value="Genomic_DNA"/>
</dbReference>
<evidence type="ECO:0000256" key="2">
    <source>
        <dbReference type="ARBA" id="ARBA00008791"/>
    </source>
</evidence>
<evidence type="ECO:0000256" key="4">
    <source>
        <dbReference type="ARBA" id="ARBA00037131"/>
    </source>
</evidence>
<dbReference type="PANTHER" id="PTHR47892:SF1">
    <property type="entry name" value="UNIVERSAL STRESS PROTEIN E"/>
    <property type="match status" value="1"/>
</dbReference>
<dbReference type="STRING" id="428992.SAMN05216272_103419"/>
<dbReference type="OrthoDB" id="239260at2"/>
<evidence type="ECO:0000313" key="7">
    <source>
        <dbReference type="Proteomes" id="UP000199636"/>
    </source>
</evidence>
<keyword evidence="7" id="KW-1185">Reference proteome</keyword>
<dbReference type="Proteomes" id="UP000199636">
    <property type="component" value="Unassembled WGS sequence"/>
</dbReference>
<organism evidence="6 7">
    <name type="scientific">Pseudomonas panipatensis</name>
    <dbReference type="NCBI Taxonomy" id="428992"/>
    <lineage>
        <taxon>Bacteria</taxon>
        <taxon>Pseudomonadati</taxon>
        <taxon>Pseudomonadota</taxon>
        <taxon>Gammaproteobacteria</taxon>
        <taxon>Pseudomonadales</taxon>
        <taxon>Pseudomonadaceae</taxon>
        <taxon>Pseudomonas</taxon>
    </lineage>
</organism>
<evidence type="ECO:0000259" key="5">
    <source>
        <dbReference type="Pfam" id="PF00582"/>
    </source>
</evidence>
<dbReference type="RefSeq" id="WP_090262388.1">
    <property type="nucleotide sequence ID" value="NZ_FNDS01000003.1"/>
</dbReference>
<dbReference type="InterPro" id="IPR006016">
    <property type="entry name" value="UspA"/>
</dbReference>
<comment type="subcellular location">
    <subcellularLocation>
        <location evidence="1">Cytoplasm</location>
    </subcellularLocation>
</comment>
<dbReference type="GO" id="GO:0005737">
    <property type="term" value="C:cytoplasm"/>
    <property type="evidence" value="ECO:0007669"/>
    <property type="project" value="UniProtKB-SubCell"/>
</dbReference>
<accession>A0A1G8FS31</accession>
<dbReference type="PANTHER" id="PTHR47892">
    <property type="entry name" value="UNIVERSAL STRESS PROTEIN E"/>
    <property type="match status" value="1"/>
</dbReference>
<protein>
    <submittedName>
        <fullName evidence="6">Universal stress protein E</fullName>
    </submittedName>
</protein>
<evidence type="ECO:0000256" key="1">
    <source>
        <dbReference type="ARBA" id="ARBA00004496"/>
    </source>
</evidence>
<gene>
    <name evidence="6" type="ORF">SAMN05216272_103419</name>
</gene>
<feature type="domain" description="UspA" evidence="5">
    <location>
        <begin position="10"/>
        <end position="143"/>
    </location>
</feature>
<reference evidence="7" key="1">
    <citation type="submission" date="2016-10" db="EMBL/GenBank/DDBJ databases">
        <authorList>
            <person name="Varghese N."/>
            <person name="Submissions S."/>
        </authorList>
    </citation>
    <scope>NUCLEOTIDE SEQUENCE [LARGE SCALE GENOMIC DNA]</scope>
    <source>
        <strain evidence="7">CCM 7469</strain>
    </source>
</reference>
<keyword evidence="3" id="KW-0963">Cytoplasm</keyword>
<dbReference type="Pfam" id="PF00582">
    <property type="entry name" value="Usp"/>
    <property type="match status" value="2"/>
</dbReference>
<comment type="similarity">
    <text evidence="2">Belongs to the universal stress protein A family.</text>
</comment>